<dbReference type="Gene3D" id="4.10.480.10">
    <property type="entry name" value="Cytochrome-c3 hydrogenase, C-terminal domain"/>
    <property type="match status" value="1"/>
</dbReference>
<feature type="binding site" evidence="10">
    <location>
        <position position="111"/>
    </location>
    <ligand>
        <name>[4Fe-4S] cluster</name>
        <dbReference type="ChEBI" id="CHEBI:49883"/>
        <label>1</label>
    </ligand>
</feature>
<dbReference type="EMBL" id="CP020477">
    <property type="protein sequence ID" value="ARM75348.1"/>
    <property type="molecule type" value="Genomic_DNA"/>
</dbReference>
<dbReference type="OrthoDB" id="37913at2157"/>
<evidence type="ECO:0000259" key="12">
    <source>
        <dbReference type="Pfam" id="PF14720"/>
    </source>
</evidence>
<keyword evidence="9 10" id="KW-0411">Iron-sulfur</keyword>
<feature type="binding site" evidence="10">
    <location>
        <position position="12"/>
    </location>
    <ligand>
        <name>[4Fe-4S] cluster</name>
        <dbReference type="ChEBI" id="CHEBI:49883"/>
        <label>1</label>
    </ligand>
</feature>
<feature type="domain" description="Cytochrome-c3 hydrogenase C-terminal" evidence="12">
    <location>
        <begin position="193"/>
        <end position="268"/>
    </location>
</feature>
<evidence type="ECO:0000313" key="14">
    <source>
        <dbReference type="Proteomes" id="UP000193404"/>
    </source>
</evidence>
<feature type="binding site" evidence="10">
    <location>
        <position position="259"/>
    </location>
    <ligand>
        <name>[3Fe-4S] cluster</name>
        <dbReference type="ChEBI" id="CHEBI:21137"/>
    </ligand>
</feature>
<dbReference type="InterPro" id="IPR037148">
    <property type="entry name" value="NiFe-Hase_small_C_sf"/>
</dbReference>
<evidence type="ECO:0000256" key="9">
    <source>
        <dbReference type="ARBA" id="ARBA00023014"/>
    </source>
</evidence>
<feature type="binding site" evidence="10">
    <location>
        <position position="229"/>
    </location>
    <ligand>
        <name>[4Fe-4S] cluster</name>
        <dbReference type="ChEBI" id="CHEBI:49883"/>
        <label>2</label>
    </ligand>
</feature>
<dbReference type="GO" id="GO:0046872">
    <property type="term" value="F:metal ion binding"/>
    <property type="evidence" value="ECO:0007669"/>
    <property type="project" value="UniProtKB-KW"/>
</dbReference>
<dbReference type="PANTHER" id="PTHR30013">
    <property type="entry name" value="NIFE / NIFESE HYDROGENASE SMALL SUBUNIT FAMILY MEMBER"/>
    <property type="match status" value="1"/>
</dbReference>
<evidence type="ECO:0000256" key="5">
    <source>
        <dbReference type="ARBA" id="ARBA00022723"/>
    </source>
</evidence>
<evidence type="ECO:0000256" key="6">
    <source>
        <dbReference type="ARBA" id="ARBA00022729"/>
    </source>
</evidence>
<dbReference type="KEGG" id="aman:B6F84_04420"/>
<proteinExistence type="inferred from homology"/>
<dbReference type="InterPro" id="IPR006137">
    <property type="entry name" value="NADH_UbQ_OxRdtase-like_20kDa"/>
</dbReference>
<feature type="domain" description="NADH:ubiquinone oxidoreductase-like 20kDa subunit" evidence="11">
    <location>
        <begin position="12"/>
        <end position="172"/>
    </location>
</feature>
<dbReference type="PANTHER" id="PTHR30013:SF5">
    <property type="entry name" value="HYDROGENASE SMALL SUBUNIT"/>
    <property type="match status" value="1"/>
</dbReference>
<dbReference type="Proteomes" id="UP000193404">
    <property type="component" value="Chromosome"/>
</dbReference>
<evidence type="ECO:0000256" key="2">
    <source>
        <dbReference type="ARBA" id="ARBA00004196"/>
    </source>
</evidence>
<dbReference type="STRING" id="282676.B6F84_04420"/>
<keyword evidence="10" id="KW-0003">3Fe-4S</keyword>
<comment type="cofactor">
    <cofactor evidence="1">
        <name>[4Fe-4S] cluster</name>
        <dbReference type="ChEBI" id="CHEBI:49883"/>
    </cofactor>
</comment>
<dbReference type="SUPFAM" id="SSF56770">
    <property type="entry name" value="HydA/Nqo6-like"/>
    <property type="match status" value="1"/>
</dbReference>
<keyword evidence="14" id="KW-1185">Reference proteome</keyword>
<keyword evidence="7" id="KW-0560">Oxidoreductase</keyword>
<evidence type="ECO:0000256" key="4">
    <source>
        <dbReference type="ARBA" id="ARBA00022485"/>
    </source>
</evidence>
<name>A0A1W6JYK9_9CREN</name>
<sequence length="320" mass="35632">MRTLLWLQGGACGGNSLSLLNASDPDLLLFFEQHKIKLLWHPSLSLENNIEKILNDIRNGKITLDILVFEGTIIRGPNNTGTFNLFAGKPMKDWISEISPLANYIIAVGDCASFGGIPASDPNPTQSTGLQFHKKEKGGFLGQKFRSKSGFPVINISGCPAHPTWILTTISMIVEGKLTEDLLDEYNRPKIFYSTTTQFGCPRQPYFTYKIASNELGHREGCLYFELGCRGPMTRSPCNNILWNNQSSKTRVGTPCMGCTEFDFPTFNFFKTEKNRSGLPKNLPIGMSRGSYITFSAIARGSAPQFLTKPLIKKRGDWIE</sequence>
<dbReference type="GO" id="GO:0009375">
    <property type="term" value="C:ferredoxin hydrogenase complex"/>
    <property type="evidence" value="ECO:0007669"/>
    <property type="project" value="InterPro"/>
</dbReference>
<evidence type="ECO:0000313" key="13">
    <source>
        <dbReference type="EMBL" id="ARM75348.1"/>
    </source>
</evidence>
<feature type="binding site" evidence="10">
    <location>
        <position position="238"/>
    </location>
    <ligand>
        <name>[3Fe-4S] cluster</name>
        <dbReference type="ChEBI" id="CHEBI:21137"/>
    </ligand>
</feature>
<feature type="binding site" evidence="10">
    <location>
        <position position="222"/>
    </location>
    <ligand>
        <name>[4Fe-4S] cluster</name>
        <dbReference type="ChEBI" id="CHEBI:49883"/>
        <label>2</label>
    </ligand>
</feature>
<feature type="binding site" evidence="10">
    <location>
        <position position="201"/>
    </location>
    <ligand>
        <name>[4Fe-4S] cluster</name>
        <dbReference type="ChEBI" id="CHEBI:49883"/>
        <label>2</label>
    </ligand>
</feature>
<evidence type="ECO:0000256" key="7">
    <source>
        <dbReference type="ARBA" id="ARBA00023002"/>
    </source>
</evidence>
<keyword evidence="6" id="KW-0732">Signal</keyword>
<accession>A0A1W6JYK9</accession>
<dbReference type="GO" id="GO:0009055">
    <property type="term" value="F:electron transfer activity"/>
    <property type="evidence" value="ECO:0007669"/>
    <property type="project" value="TreeGrafter"/>
</dbReference>
<dbReference type="PIRSF" id="PIRSF000310">
    <property type="entry name" value="NiFe_hyd_ssu"/>
    <property type="match status" value="1"/>
</dbReference>
<gene>
    <name evidence="13" type="ORF">B6F84_04420</name>
</gene>
<dbReference type="GO" id="GO:0009061">
    <property type="term" value="P:anaerobic respiration"/>
    <property type="evidence" value="ECO:0007669"/>
    <property type="project" value="TreeGrafter"/>
</dbReference>
<keyword evidence="4 10" id="KW-0004">4Fe-4S</keyword>
<feature type="binding site" evidence="10">
    <location>
        <position position="256"/>
    </location>
    <ligand>
        <name>[3Fe-4S] cluster</name>
        <dbReference type="ChEBI" id="CHEBI:21137"/>
    </ligand>
</feature>
<dbReference type="Pfam" id="PF01058">
    <property type="entry name" value="Oxidored_q6"/>
    <property type="match status" value="1"/>
</dbReference>
<dbReference type="AlphaFoldDB" id="A0A1W6JYK9"/>
<dbReference type="RefSeq" id="WP_148691113.1">
    <property type="nucleotide sequence ID" value="NZ_CP020477.1"/>
</dbReference>
<organism evidence="13 14">
    <name type="scientific">Acidianus manzaensis</name>
    <dbReference type="NCBI Taxonomy" id="282676"/>
    <lineage>
        <taxon>Archaea</taxon>
        <taxon>Thermoproteota</taxon>
        <taxon>Thermoprotei</taxon>
        <taxon>Sulfolobales</taxon>
        <taxon>Sulfolobaceae</taxon>
        <taxon>Acidianus</taxon>
    </lineage>
</organism>
<keyword evidence="5 10" id="KW-0479">Metal-binding</keyword>
<evidence type="ECO:0000256" key="10">
    <source>
        <dbReference type="PIRSR" id="PIRSR000310-1"/>
    </source>
</evidence>
<dbReference type="GO" id="GO:0016020">
    <property type="term" value="C:membrane"/>
    <property type="evidence" value="ECO:0007669"/>
    <property type="project" value="TreeGrafter"/>
</dbReference>
<dbReference type="Pfam" id="PF14720">
    <property type="entry name" value="NiFe_hyd_SSU_C"/>
    <property type="match status" value="1"/>
</dbReference>
<protein>
    <submittedName>
        <fullName evidence="13">Hydrogenase</fullName>
    </submittedName>
</protein>
<dbReference type="GO" id="GO:0044569">
    <property type="term" value="C:[Ni-Fe] hydrogenase complex"/>
    <property type="evidence" value="ECO:0007669"/>
    <property type="project" value="TreeGrafter"/>
</dbReference>
<feature type="binding site" evidence="10">
    <location>
        <position position="159"/>
    </location>
    <ligand>
        <name>[4Fe-4S] cluster</name>
        <dbReference type="ChEBI" id="CHEBI:49883"/>
        <label>1</label>
    </ligand>
</feature>
<reference evidence="13 14" key="1">
    <citation type="submission" date="2017-03" db="EMBL/GenBank/DDBJ databases">
        <title>Sulfur activation and transportation mechanism of thermophilic Archaea Acidianus manzaensis YN-25.</title>
        <authorList>
            <person name="Ma Y."/>
            <person name="Yang Y."/>
            <person name="Xia J."/>
        </authorList>
    </citation>
    <scope>NUCLEOTIDE SEQUENCE [LARGE SCALE GENOMIC DNA]</scope>
    <source>
        <strain evidence="13 14">YN-25</strain>
    </source>
</reference>
<dbReference type="Gene3D" id="3.40.50.700">
    <property type="entry name" value="NADH:ubiquinone oxidoreductase-like, 20kDa subunit"/>
    <property type="match status" value="1"/>
</dbReference>
<dbReference type="InterPro" id="IPR037024">
    <property type="entry name" value="NiFe_Hase_small_N_sf"/>
</dbReference>
<keyword evidence="8 10" id="KW-0408">Iron</keyword>
<dbReference type="InterPro" id="IPR027394">
    <property type="entry name" value="Cytochrome-c3_hydrogenase_C"/>
</dbReference>
<dbReference type="GO" id="GO:0051538">
    <property type="term" value="F:3 iron, 4 sulfur cluster binding"/>
    <property type="evidence" value="ECO:0007669"/>
    <property type="project" value="UniProtKB-KW"/>
</dbReference>
<dbReference type="GO" id="GO:0051539">
    <property type="term" value="F:4 iron, 4 sulfur cluster binding"/>
    <property type="evidence" value="ECO:0007669"/>
    <property type="project" value="UniProtKB-KW"/>
</dbReference>
<evidence type="ECO:0000259" key="11">
    <source>
        <dbReference type="Pfam" id="PF01058"/>
    </source>
</evidence>
<comment type="similarity">
    <text evidence="3">Belongs to the [NiFe]/[NiFeSe] hydrogenase small subunit family.</text>
</comment>
<comment type="subcellular location">
    <subcellularLocation>
        <location evidence="2">Cell envelope</location>
    </subcellularLocation>
</comment>
<evidence type="ECO:0000256" key="3">
    <source>
        <dbReference type="ARBA" id="ARBA00006605"/>
    </source>
</evidence>
<dbReference type="PRINTS" id="PR00614">
    <property type="entry name" value="NIHGNASESMLL"/>
</dbReference>
<evidence type="ECO:0000256" key="8">
    <source>
        <dbReference type="ARBA" id="ARBA00023004"/>
    </source>
</evidence>
<dbReference type="GO" id="GO:0008901">
    <property type="term" value="F:ferredoxin hydrogenase activity"/>
    <property type="evidence" value="ECO:0007669"/>
    <property type="project" value="InterPro"/>
</dbReference>
<dbReference type="GeneID" id="41590138"/>
<evidence type="ECO:0000256" key="1">
    <source>
        <dbReference type="ARBA" id="ARBA00001966"/>
    </source>
</evidence>
<dbReference type="InterPro" id="IPR001821">
    <property type="entry name" value="NiFe_hydrogenase_ssu"/>
</dbReference>